<dbReference type="Proteomes" id="UP000887578">
    <property type="component" value="Unplaced"/>
</dbReference>
<comment type="similarity">
    <text evidence="1">Belongs to the heat shock protein 70 family.</text>
</comment>
<protein>
    <recommendedName>
        <fullName evidence="5">Hypoxia up-regulated protein 1</fullName>
    </recommendedName>
</protein>
<dbReference type="SUPFAM" id="SSF53067">
    <property type="entry name" value="Actin-like ATPase domain"/>
    <property type="match status" value="1"/>
</dbReference>
<dbReference type="GO" id="GO:0034663">
    <property type="term" value="C:endoplasmic reticulum chaperone complex"/>
    <property type="evidence" value="ECO:0007669"/>
    <property type="project" value="TreeGrafter"/>
</dbReference>
<proteinExistence type="inferred from homology"/>
<evidence type="ECO:0000256" key="2">
    <source>
        <dbReference type="ARBA" id="ARBA00022741"/>
    </source>
</evidence>
<keyword evidence="6" id="KW-1185">Reference proteome</keyword>
<accession>A0A914Q111</accession>
<dbReference type="InterPro" id="IPR043129">
    <property type="entry name" value="ATPase_NBD"/>
</dbReference>
<dbReference type="PANTHER" id="PTHR45639">
    <property type="entry name" value="HSC70CB, ISOFORM G-RELATED"/>
    <property type="match status" value="1"/>
</dbReference>
<evidence type="ECO:0000313" key="6">
    <source>
        <dbReference type="Proteomes" id="UP000887578"/>
    </source>
</evidence>
<keyword evidence="2" id="KW-0547">Nucleotide-binding</keyword>
<dbReference type="Pfam" id="PF00012">
    <property type="entry name" value="HSP70"/>
    <property type="match status" value="1"/>
</dbReference>
<dbReference type="InterPro" id="IPR013126">
    <property type="entry name" value="Hsp_70_fam"/>
</dbReference>
<sequence length="176" mass="20299">MHKCVDIKHTLSTESKASLDVSEINFEIDEFLRITRHKFEQMCAPLLNRIQDILIQTFSKTNIFACDINKVLLVGGGCQMPMISQFLRKRFPKADHTCDENPDEMVAIGAAYKHLSFLMSKNDECFLLRKRLNQYLKMVFHVGIEADSGNIAAYNDITKETIMFETEEGNVFLNRR</sequence>
<organism evidence="6 7">
    <name type="scientific">Panagrolaimus davidi</name>
    <dbReference type="NCBI Taxonomy" id="227884"/>
    <lineage>
        <taxon>Eukaryota</taxon>
        <taxon>Metazoa</taxon>
        <taxon>Ecdysozoa</taxon>
        <taxon>Nematoda</taxon>
        <taxon>Chromadorea</taxon>
        <taxon>Rhabditida</taxon>
        <taxon>Tylenchina</taxon>
        <taxon>Panagrolaimomorpha</taxon>
        <taxon>Panagrolaimoidea</taxon>
        <taxon>Panagrolaimidae</taxon>
        <taxon>Panagrolaimus</taxon>
    </lineage>
</organism>
<reference evidence="7" key="1">
    <citation type="submission" date="2022-11" db="UniProtKB">
        <authorList>
            <consortium name="WormBaseParasite"/>
        </authorList>
    </citation>
    <scope>IDENTIFICATION</scope>
</reference>
<dbReference type="AlphaFoldDB" id="A0A914Q111"/>
<evidence type="ECO:0000313" key="7">
    <source>
        <dbReference type="WBParaSite" id="PDA_v2.g24818.t1"/>
    </source>
</evidence>
<dbReference type="PANTHER" id="PTHR45639:SF3">
    <property type="entry name" value="HYPOXIA UP-REGULATED PROTEIN 1"/>
    <property type="match status" value="1"/>
</dbReference>
<dbReference type="GO" id="GO:0030968">
    <property type="term" value="P:endoplasmic reticulum unfolded protein response"/>
    <property type="evidence" value="ECO:0007669"/>
    <property type="project" value="TreeGrafter"/>
</dbReference>
<dbReference type="WBParaSite" id="PDA_v2.g24818.t1">
    <property type="protein sequence ID" value="PDA_v2.g24818.t1"/>
    <property type="gene ID" value="PDA_v2.g24818"/>
</dbReference>
<evidence type="ECO:0000256" key="4">
    <source>
        <dbReference type="ARBA" id="ARBA00023186"/>
    </source>
</evidence>
<name>A0A914Q111_9BILA</name>
<evidence type="ECO:0000256" key="5">
    <source>
        <dbReference type="ARBA" id="ARBA00040503"/>
    </source>
</evidence>
<evidence type="ECO:0000256" key="1">
    <source>
        <dbReference type="ARBA" id="ARBA00007381"/>
    </source>
</evidence>
<dbReference type="Gene3D" id="3.30.420.40">
    <property type="match status" value="2"/>
</dbReference>
<dbReference type="GO" id="GO:0005524">
    <property type="term" value="F:ATP binding"/>
    <property type="evidence" value="ECO:0007669"/>
    <property type="project" value="UniProtKB-KW"/>
</dbReference>
<evidence type="ECO:0000256" key="3">
    <source>
        <dbReference type="ARBA" id="ARBA00022840"/>
    </source>
</evidence>
<keyword evidence="3" id="KW-0067">ATP-binding</keyword>
<dbReference type="GO" id="GO:0140662">
    <property type="term" value="F:ATP-dependent protein folding chaperone"/>
    <property type="evidence" value="ECO:0007669"/>
    <property type="project" value="InterPro"/>
</dbReference>
<dbReference type="Gene3D" id="3.90.640.10">
    <property type="entry name" value="Actin, Chain A, domain 4"/>
    <property type="match status" value="1"/>
</dbReference>
<keyword evidence="4" id="KW-0143">Chaperone</keyword>